<organism evidence="1 2">
    <name type="scientific">[Clostridium] polysaccharolyticum</name>
    <dbReference type="NCBI Taxonomy" id="29364"/>
    <lineage>
        <taxon>Bacteria</taxon>
        <taxon>Bacillati</taxon>
        <taxon>Bacillota</taxon>
        <taxon>Clostridia</taxon>
        <taxon>Lachnospirales</taxon>
        <taxon>Lachnospiraceae</taxon>
    </lineage>
</organism>
<sequence length="93" mass="11563">MFRLWAKIFKDNRLLKDITIENNDRTLNRTRKIYKAIDEVCYEFDLSKPIWLDTNIKEFQRHDKTRFQQDNFIDSIEFDFLEIQVIEEDDFYC</sequence>
<evidence type="ECO:0000313" key="2">
    <source>
        <dbReference type="Proteomes" id="UP000199800"/>
    </source>
</evidence>
<reference evidence="1 2" key="1">
    <citation type="submission" date="2016-10" db="EMBL/GenBank/DDBJ databases">
        <authorList>
            <person name="de Groot N.N."/>
        </authorList>
    </citation>
    <scope>NUCLEOTIDE SEQUENCE [LARGE SCALE GENOMIC DNA]</scope>
    <source>
        <strain evidence="1 2">DSM 1801</strain>
    </source>
</reference>
<dbReference type="STRING" id="29364.SAMN04487772_11381"/>
<dbReference type="RefSeq" id="WP_092478060.1">
    <property type="nucleotide sequence ID" value="NZ_FOHN01000013.1"/>
</dbReference>
<protein>
    <submittedName>
        <fullName evidence="1">Uncharacterized protein</fullName>
    </submittedName>
</protein>
<keyword evidence="2" id="KW-1185">Reference proteome</keyword>
<evidence type="ECO:0000313" key="1">
    <source>
        <dbReference type="EMBL" id="SET29217.1"/>
    </source>
</evidence>
<accession>A0A1I0DAB1</accession>
<dbReference type="OrthoDB" id="2084516at2"/>
<proteinExistence type="predicted"/>
<name>A0A1I0DAB1_9FIRM</name>
<dbReference type="AlphaFoldDB" id="A0A1I0DAB1"/>
<dbReference type="EMBL" id="FOHN01000013">
    <property type="protein sequence ID" value="SET29217.1"/>
    <property type="molecule type" value="Genomic_DNA"/>
</dbReference>
<dbReference type="Proteomes" id="UP000199800">
    <property type="component" value="Unassembled WGS sequence"/>
</dbReference>
<gene>
    <name evidence="1" type="ORF">SAMN04487772_11381</name>
</gene>